<reference evidence="2" key="1">
    <citation type="submission" date="2015-12" db="EMBL/GenBank/DDBJ databases">
        <title>Update maize B73 reference genome by single molecule sequencing technologies.</title>
        <authorList>
            <consortium name="Maize Genome Sequencing Project"/>
            <person name="Ware D."/>
        </authorList>
    </citation>
    <scope>NUCLEOTIDE SEQUENCE</scope>
    <source>
        <tissue evidence="2">Seedling</tissue>
    </source>
</reference>
<organism evidence="2">
    <name type="scientific">Zea mays</name>
    <name type="common">Maize</name>
    <dbReference type="NCBI Taxonomy" id="4577"/>
    <lineage>
        <taxon>Eukaryota</taxon>
        <taxon>Viridiplantae</taxon>
        <taxon>Streptophyta</taxon>
        <taxon>Embryophyta</taxon>
        <taxon>Tracheophyta</taxon>
        <taxon>Spermatophyta</taxon>
        <taxon>Magnoliopsida</taxon>
        <taxon>Liliopsida</taxon>
        <taxon>Poales</taxon>
        <taxon>Poaceae</taxon>
        <taxon>PACMAD clade</taxon>
        <taxon>Panicoideae</taxon>
        <taxon>Andropogonodae</taxon>
        <taxon>Andropogoneae</taxon>
        <taxon>Tripsacinae</taxon>
        <taxon>Zea</taxon>
    </lineage>
</organism>
<sequence>MEDNQEIGAYMFRRTVPAVHMAPEDVRWMVGQLAQHECIGLHNYVKAITDSSDHMPAVKVANHSPNSLVVSKMKLLLPNYPLCTSLIRLCYHFVGAWRERIIVCSGKYGLAHGLVKAFMDCGAKAVISSSIEPPDSQTIVYHGMDVNGSLENGKFVIGDEEADESEPEPVSPVSDWEDNDVEKGGNHDMDDE</sequence>
<gene>
    <name evidence="2" type="ORF">ZEAMMB73_Zm00001d009261</name>
</gene>
<evidence type="ECO:0000313" key="2">
    <source>
        <dbReference type="EMBL" id="AQK91579.1"/>
    </source>
</evidence>
<feature type="compositionally biased region" description="Basic and acidic residues" evidence="1">
    <location>
        <begin position="181"/>
        <end position="192"/>
    </location>
</feature>
<dbReference type="AlphaFoldDB" id="A0A1D6FIF7"/>
<accession>A0A1D6FIF7</accession>
<dbReference type="EMBL" id="CM000784">
    <property type="protein sequence ID" value="AQK91579.1"/>
    <property type="molecule type" value="Genomic_DNA"/>
</dbReference>
<name>A0A1D6FIF7_MAIZE</name>
<dbReference type="InParanoid" id="A0A1D6FIF7"/>
<feature type="region of interest" description="Disordered" evidence="1">
    <location>
        <begin position="155"/>
        <end position="192"/>
    </location>
</feature>
<protein>
    <submittedName>
        <fullName evidence="2">Phospholipase A I</fullName>
    </submittedName>
</protein>
<proteinExistence type="predicted"/>
<dbReference type="STRING" id="4577.A0A1D6FIF7"/>
<feature type="compositionally biased region" description="Acidic residues" evidence="1">
    <location>
        <begin position="158"/>
        <end position="167"/>
    </location>
</feature>
<evidence type="ECO:0000256" key="1">
    <source>
        <dbReference type="SAM" id="MobiDB-lite"/>
    </source>
</evidence>